<dbReference type="Proteomes" id="UP000275078">
    <property type="component" value="Unassembled WGS sequence"/>
</dbReference>
<sequence length="196" mass="22617">MTNPAPPTFPPFEVFTSPDSFILNSSGEKHYIWEHLWPTRPTPEQQEQAQKAMYERSNALWANRPKVLGLPRGSPGPEWFRVYTGKPDGSYTWETFWARTSEYRDWTCYPTPVEFAEWAAWEAEKREAKRLERVNGVSFWEPWLQRTFMGMGCPFVQKVREKGLICEGEGHVVRSSFVKGCVFNPANASESSAQNS</sequence>
<dbReference type="EMBL" id="ML119659">
    <property type="protein sequence ID" value="RPA84402.1"/>
    <property type="molecule type" value="Genomic_DNA"/>
</dbReference>
<dbReference type="AlphaFoldDB" id="A0A3N4IE36"/>
<proteinExistence type="predicted"/>
<evidence type="ECO:0000313" key="1">
    <source>
        <dbReference type="EMBL" id="RPA84402.1"/>
    </source>
</evidence>
<reference evidence="1 2" key="1">
    <citation type="journal article" date="2018" name="Nat. Ecol. Evol.">
        <title>Pezizomycetes genomes reveal the molecular basis of ectomycorrhizal truffle lifestyle.</title>
        <authorList>
            <person name="Murat C."/>
            <person name="Payen T."/>
            <person name="Noel B."/>
            <person name="Kuo A."/>
            <person name="Morin E."/>
            <person name="Chen J."/>
            <person name="Kohler A."/>
            <person name="Krizsan K."/>
            <person name="Balestrini R."/>
            <person name="Da Silva C."/>
            <person name="Montanini B."/>
            <person name="Hainaut M."/>
            <person name="Levati E."/>
            <person name="Barry K.W."/>
            <person name="Belfiori B."/>
            <person name="Cichocki N."/>
            <person name="Clum A."/>
            <person name="Dockter R.B."/>
            <person name="Fauchery L."/>
            <person name="Guy J."/>
            <person name="Iotti M."/>
            <person name="Le Tacon F."/>
            <person name="Lindquist E.A."/>
            <person name="Lipzen A."/>
            <person name="Malagnac F."/>
            <person name="Mello A."/>
            <person name="Molinier V."/>
            <person name="Miyauchi S."/>
            <person name="Poulain J."/>
            <person name="Riccioni C."/>
            <person name="Rubini A."/>
            <person name="Sitrit Y."/>
            <person name="Splivallo R."/>
            <person name="Traeger S."/>
            <person name="Wang M."/>
            <person name="Zifcakova L."/>
            <person name="Wipf D."/>
            <person name="Zambonelli A."/>
            <person name="Paolocci F."/>
            <person name="Nowrousian M."/>
            <person name="Ottonello S."/>
            <person name="Baldrian P."/>
            <person name="Spatafora J.W."/>
            <person name="Henrissat B."/>
            <person name="Nagy L.G."/>
            <person name="Aury J.M."/>
            <person name="Wincker P."/>
            <person name="Grigoriev I.V."/>
            <person name="Bonfante P."/>
            <person name="Martin F.M."/>
        </authorList>
    </citation>
    <scope>NUCLEOTIDE SEQUENCE [LARGE SCALE GENOMIC DNA]</scope>
    <source>
        <strain evidence="1 2">RN42</strain>
    </source>
</reference>
<keyword evidence="2" id="KW-1185">Reference proteome</keyword>
<evidence type="ECO:0000313" key="2">
    <source>
        <dbReference type="Proteomes" id="UP000275078"/>
    </source>
</evidence>
<accession>A0A3N4IE36</accession>
<protein>
    <submittedName>
        <fullName evidence="1">Uncharacterized protein</fullName>
    </submittedName>
</protein>
<name>A0A3N4IE36_ASCIM</name>
<organism evidence="1 2">
    <name type="scientific">Ascobolus immersus RN42</name>
    <dbReference type="NCBI Taxonomy" id="1160509"/>
    <lineage>
        <taxon>Eukaryota</taxon>
        <taxon>Fungi</taxon>
        <taxon>Dikarya</taxon>
        <taxon>Ascomycota</taxon>
        <taxon>Pezizomycotina</taxon>
        <taxon>Pezizomycetes</taxon>
        <taxon>Pezizales</taxon>
        <taxon>Ascobolaceae</taxon>
        <taxon>Ascobolus</taxon>
    </lineage>
</organism>
<gene>
    <name evidence="1" type="ORF">BJ508DRAFT_303868</name>
</gene>